<dbReference type="InterPro" id="IPR001480">
    <property type="entry name" value="Bulb-type_lectin_dom"/>
</dbReference>
<dbReference type="SUPFAM" id="SSF51110">
    <property type="entry name" value="alpha-D-mannose-specific plant lectins"/>
    <property type="match status" value="1"/>
</dbReference>
<feature type="domain" description="Bulb-type lectin" evidence="1">
    <location>
        <begin position="112"/>
        <end position="232"/>
    </location>
</feature>
<dbReference type="AlphaFoldDB" id="A0A0F8YU40"/>
<name>A0A0F8YU40_9ZZZZ</name>
<dbReference type="SMART" id="SM00108">
    <property type="entry name" value="B_lectin"/>
    <property type="match status" value="1"/>
</dbReference>
<feature type="non-terminal residue" evidence="2">
    <location>
        <position position="1"/>
    </location>
</feature>
<dbReference type="Gene3D" id="2.90.10.10">
    <property type="entry name" value="Bulb-type lectin domain"/>
    <property type="match status" value="1"/>
</dbReference>
<dbReference type="InterPro" id="IPR036426">
    <property type="entry name" value="Bulb-type_lectin_dom_sf"/>
</dbReference>
<protein>
    <recommendedName>
        <fullName evidence="1">Bulb-type lectin domain-containing protein</fullName>
    </recommendedName>
</protein>
<reference evidence="2" key="1">
    <citation type="journal article" date="2015" name="Nature">
        <title>Complex archaea that bridge the gap between prokaryotes and eukaryotes.</title>
        <authorList>
            <person name="Spang A."/>
            <person name="Saw J.H."/>
            <person name="Jorgensen S.L."/>
            <person name="Zaremba-Niedzwiedzka K."/>
            <person name="Martijn J."/>
            <person name="Lind A.E."/>
            <person name="van Eijk R."/>
            <person name="Schleper C."/>
            <person name="Guy L."/>
            <person name="Ettema T.J."/>
        </authorList>
    </citation>
    <scope>NUCLEOTIDE SEQUENCE</scope>
</reference>
<dbReference type="EMBL" id="LAZR01067480">
    <property type="protein sequence ID" value="KKK51501.1"/>
    <property type="molecule type" value="Genomic_DNA"/>
</dbReference>
<accession>A0A0F8YU40</accession>
<dbReference type="PROSITE" id="PS50927">
    <property type="entry name" value="BULB_LECTIN"/>
    <property type="match status" value="1"/>
</dbReference>
<evidence type="ECO:0000259" key="1">
    <source>
        <dbReference type="PROSITE" id="PS50927"/>
    </source>
</evidence>
<sequence>EIKELEHKEHRPNAFSGRDDWDTSKYICPYENAPSELTSILSWSGEALWNWDKAEARTYYTFNNTRGKPDYYDIKAGQWYSYENKFLEMTYVIPYDGVVSDISIPKQQLPIPGTVDVAAILDQSQTGTIVSNGMSNLDWQGDGNLVLYIQGRALWSTNTQGNAGATLRFQGDGNLVVYDWASKAIWDAFGQWDGFEPPANTENLGNVALILQADCELVLTDLDSQSVIWRSRRTCQKEDNPFKGTP</sequence>
<evidence type="ECO:0000313" key="2">
    <source>
        <dbReference type="EMBL" id="KKK51501.1"/>
    </source>
</evidence>
<gene>
    <name evidence="2" type="ORF">LCGC14_3114310</name>
</gene>
<organism evidence="2">
    <name type="scientific">marine sediment metagenome</name>
    <dbReference type="NCBI Taxonomy" id="412755"/>
    <lineage>
        <taxon>unclassified sequences</taxon>
        <taxon>metagenomes</taxon>
        <taxon>ecological metagenomes</taxon>
    </lineage>
</organism>
<comment type="caution">
    <text evidence="2">The sequence shown here is derived from an EMBL/GenBank/DDBJ whole genome shotgun (WGS) entry which is preliminary data.</text>
</comment>
<proteinExistence type="predicted"/>